<reference evidence="7" key="1">
    <citation type="submission" date="2020-06" db="EMBL/GenBank/DDBJ databases">
        <title>Draft genome of Bugula neritina, a colonial animal packing powerful symbionts and potential medicines.</title>
        <authorList>
            <person name="Rayko M."/>
        </authorList>
    </citation>
    <scope>NUCLEOTIDE SEQUENCE [LARGE SCALE GENOMIC DNA]</scope>
    <source>
        <strain evidence="7">Kwan_BN1</strain>
    </source>
</reference>
<evidence type="ECO:0000256" key="2">
    <source>
        <dbReference type="ARBA" id="ARBA00022443"/>
    </source>
</evidence>
<keyword evidence="8" id="KW-1185">Reference proteome</keyword>
<evidence type="ECO:0000259" key="5">
    <source>
        <dbReference type="PROSITE" id="PS50052"/>
    </source>
</evidence>
<keyword evidence="2 3" id="KW-0728">SH3 domain</keyword>
<dbReference type="EMBL" id="VXIV02001865">
    <property type="protein sequence ID" value="KAF6029014.1"/>
    <property type="molecule type" value="Genomic_DNA"/>
</dbReference>
<feature type="domain" description="L27" evidence="6">
    <location>
        <begin position="119"/>
        <end position="170"/>
    </location>
</feature>
<proteinExistence type="inferred from homology"/>
<protein>
    <submittedName>
        <fullName evidence="7">CASK</fullName>
    </submittedName>
</protein>
<dbReference type="InterPro" id="IPR020590">
    <property type="entry name" value="Guanylate_kinase_CS"/>
</dbReference>
<dbReference type="Pfam" id="PF00018">
    <property type="entry name" value="SH3_1"/>
    <property type="match status" value="1"/>
</dbReference>
<dbReference type="SUPFAM" id="SSF52540">
    <property type="entry name" value="P-loop containing nucleoside triphosphate hydrolases"/>
    <property type="match status" value="1"/>
</dbReference>
<comment type="caution">
    <text evidence="7">The sequence shown here is derived from an EMBL/GenBank/DDBJ whole genome shotgun (WGS) entry which is preliminary data.</text>
</comment>
<dbReference type="PROSITE" id="PS50052">
    <property type="entry name" value="GUANYLATE_KINASE_2"/>
    <property type="match status" value="1"/>
</dbReference>
<dbReference type="InterPro" id="IPR036028">
    <property type="entry name" value="SH3-like_dom_sf"/>
</dbReference>
<sequence length="474" mass="54035">MYTSSPWFHLAKIHGELGAVLSAVTGMQWQPSNNPEMSLIPDFPPSQELDLHDQQLQTAKAVEAVLNSLEDIRALVDGPNGDQDFLRDILEDKQLHNLLSLYDRINSTSSQNNLPVGISATASQGILLEYLQSGANNPLTEELRQILTQPHFMSLLQAHDVITTELYSDESKRVTPPPTMSYINGNGVEADAELNEDLNMEAVTRVRLVQFQRNSDEPLREARGSVTLKIVPSYKHPSTNCEIFVKSLFNYQPETDELNPCQQAGLSFKVGDILEVISKEDPDWWQGRLWSSSQKKELRPAGLMPSPKMQETRTVCLAMERAKQEQAEQKWWNKRKKHYRDKYLAKHNAVFDQLDVVTYEEVARIQDFRRKTLVLLGAHGVGRRHIKNSLITSHPDKFAYPIPHTTRAPKRGEEDGRSYHFVSHDQMMHDISNNEYLEYGTHEDAMYGTKLETIRNIHRQGKVAILDVEPQVGF</sequence>
<dbReference type="Gene3D" id="1.10.287.650">
    <property type="entry name" value="L27 domain"/>
    <property type="match status" value="2"/>
</dbReference>
<dbReference type="PANTHER" id="PTHR23122">
    <property type="entry name" value="MEMBRANE-ASSOCIATED GUANYLATE KINASE MAGUK"/>
    <property type="match status" value="1"/>
</dbReference>
<dbReference type="OrthoDB" id="336747at2759"/>
<dbReference type="SUPFAM" id="SSF50044">
    <property type="entry name" value="SH3-domain"/>
    <property type="match status" value="1"/>
</dbReference>
<dbReference type="InterPro" id="IPR004172">
    <property type="entry name" value="L27_dom"/>
</dbReference>
<dbReference type="InterPro" id="IPR008144">
    <property type="entry name" value="Guanylate_kin-like_dom"/>
</dbReference>
<dbReference type="InterPro" id="IPR001452">
    <property type="entry name" value="SH3_domain"/>
</dbReference>
<evidence type="ECO:0000256" key="3">
    <source>
        <dbReference type="PROSITE-ProRule" id="PRU00192"/>
    </source>
</evidence>
<feature type="domain" description="L27" evidence="6">
    <location>
        <begin position="58"/>
        <end position="113"/>
    </location>
</feature>
<evidence type="ECO:0000313" key="7">
    <source>
        <dbReference type="EMBL" id="KAF6029014.1"/>
    </source>
</evidence>
<dbReference type="InterPro" id="IPR014775">
    <property type="entry name" value="L27_C"/>
</dbReference>
<feature type="domain" description="SH3" evidence="4">
    <location>
        <begin position="240"/>
        <end position="314"/>
    </location>
</feature>
<feature type="domain" description="Guanylate kinase-like" evidence="5">
    <location>
        <begin position="370"/>
        <end position="474"/>
    </location>
</feature>
<dbReference type="Gene3D" id="2.30.30.40">
    <property type="entry name" value="SH3 Domains"/>
    <property type="match status" value="1"/>
</dbReference>
<dbReference type="SUPFAM" id="SSF101288">
    <property type="entry name" value="L27 domain"/>
    <property type="match status" value="2"/>
</dbReference>
<organism evidence="7 8">
    <name type="scientific">Bugula neritina</name>
    <name type="common">Brown bryozoan</name>
    <name type="synonym">Sertularia neritina</name>
    <dbReference type="NCBI Taxonomy" id="10212"/>
    <lineage>
        <taxon>Eukaryota</taxon>
        <taxon>Metazoa</taxon>
        <taxon>Spiralia</taxon>
        <taxon>Lophotrochozoa</taxon>
        <taxon>Bryozoa</taxon>
        <taxon>Gymnolaemata</taxon>
        <taxon>Cheilostomatida</taxon>
        <taxon>Flustrina</taxon>
        <taxon>Buguloidea</taxon>
        <taxon>Bugulidae</taxon>
        <taxon>Bugula</taxon>
    </lineage>
</organism>
<comment type="similarity">
    <text evidence="1">Belongs to the MAGUK family.</text>
</comment>
<gene>
    <name evidence="7" type="ORF">EB796_012674</name>
</gene>
<dbReference type="Proteomes" id="UP000593567">
    <property type="component" value="Unassembled WGS sequence"/>
</dbReference>
<evidence type="ECO:0000259" key="6">
    <source>
        <dbReference type="PROSITE" id="PS51022"/>
    </source>
</evidence>
<dbReference type="PROSITE" id="PS00856">
    <property type="entry name" value="GUANYLATE_KINASE_1"/>
    <property type="match status" value="1"/>
</dbReference>
<dbReference type="PROSITE" id="PS51022">
    <property type="entry name" value="L27"/>
    <property type="match status" value="2"/>
</dbReference>
<evidence type="ECO:0000313" key="8">
    <source>
        <dbReference type="Proteomes" id="UP000593567"/>
    </source>
</evidence>
<evidence type="ECO:0000256" key="1">
    <source>
        <dbReference type="ARBA" id="ARBA00007014"/>
    </source>
</evidence>
<dbReference type="Pfam" id="PF00625">
    <property type="entry name" value="Guanylate_kin"/>
    <property type="match status" value="1"/>
</dbReference>
<dbReference type="Pfam" id="PF02828">
    <property type="entry name" value="L27"/>
    <property type="match status" value="2"/>
</dbReference>
<dbReference type="AlphaFoldDB" id="A0A7J7JTL7"/>
<dbReference type="InterPro" id="IPR036892">
    <property type="entry name" value="L27_dom_sf"/>
</dbReference>
<dbReference type="Gene3D" id="3.40.50.300">
    <property type="entry name" value="P-loop containing nucleotide triphosphate hydrolases"/>
    <property type="match status" value="1"/>
</dbReference>
<name>A0A7J7JTL7_BUGNE</name>
<dbReference type="SMART" id="SM00326">
    <property type="entry name" value="SH3"/>
    <property type="match status" value="1"/>
</dbReference>
<dbReference type="InterPro" id="IPR050716">
    <property type="entry name" value="MAGUK"/>
</dbReference>
<dbReference type="SMART" id="SM00072">
    <property type="entry name" value="GuKc"/>
    <property type="match status" value="1"/>
</dbReference>
<accession>A0A7J7JTL7</accession>
<dbReference type="InterPro" id="IPR027417">
    <property type="entry name" value="P-loop_NTPase"/>
</dbReference>
<dbReference type="InterPro" id="IPR008145">
    <property type="entry name" value="GK/Ca_channel_bsu"/>
</dbReference>
<evidence type="ECO:0000259" key="4">
    <source>
        <dbReference type="PROSITE" id="PS50002"/>
    </source>
</evidence>
<dbReference type="SMART" id="SM00569">
    <property type="entry name" value="L27"/>
    <property type="match status" value="2"/>
</dbReference>
<dbReference type="PROSITE" id="PS50002">
    <property type="entry name" value="SH3"/>
    <property type="match status" value="1"/>
</dbReference>